<keyword evidence="3" id="KW-1185">Reference proteome</keyword>
<evidence type="ECO:0000313" key="3">
    <source>
        <dbReference type="Proteomes" id="UP001164653"/>
    </source>
</evidence>
<accession>A0A9E8NEA6</accession>
<evidence type="ECO:0000313" key="2">
    <source>
        <dbReference type="EMBL" id="WAC14393.1"/>
    </source>
</evidence>
<reference evidence="2" key="1">
    <citation type="submission" date="2022-11" db="EMBL/GenBank/DDBJ databases">
        <title>Dyadobacter pollutisoli sp. nov., isolated from plastic dumped soil.</title>
        <authorList>
            <person name="Kim J.M."/>
            <person name="Kim K.R."/>
            <person name="Lee J.K."/>
            <person name="Hao L."/>
            <person name="Jeon C.O."/>
        </authorList>
    </citation>
    <scope>NUCLEOTIDE SEQUENCE</scope>
    <source>
        <strain evidence="2">U1</strain>
    </source>
</reference>
<proteinExistence type="predicted"/>
<protein>
    <submittedName>
        <fullName evidence="2">Uncharacterized protein</fullName>
    </submittedName>
</protein>
<organism evidence="2 3">
    <name type="scientific">Dyadobacter pollutisoli</name>
    <dbReference type="NCBI Taxonomy" id="2910158"/>
    <lineage>
        <taxon>Bacteria</taxon>
        <taxon>Pseudomonadati</taxon>
        <taxon>Bacteroidota</taxon>
        <taxon>Cytophagia</taxon>
        <taxon>Cytophagales</taxon>
        <taxon>Spirosomataceae</taxon>
        <taxon>Dyadobacter</taxon>
    </lineage>
</organism>
<keyword evidence="1" id="KW-0472">Membrane</keyword>
<dbReference type="RefSeq" id="WP_255772858.1">
    <property type="nucleotide sequence ID" value="NZ_CP112998.1"/>
</dbReference>
<sequence length="40" mass="4365">MALFLTGDGAVRFIETFGNVLLLLLVLAAICGVIKFMHQE</sequence>
<keyword evidence="1" id="KW-1133">Transmembrane helix</keyword>
<gene>
    <name evidence="2" type="ORF">ON006_10635</name>
</gene>
<dbReference type="EMBL" id="CP112998">
    <property type="protein sequence ID" value="WAC14393.1"/>
    <property type="molecule type" value="Genomic_DNA"/>
</dbReference>
<name>A0A9E8NEA6_9BACT</name>
<keyword evidence="1" id="KW-0812">Transmembrane</keyword>
<dbReference type="AlphaFoldDB" id="A0A9E8NEA6"/>
<dbReference type="KEGG" id="dpf:ON006_10635"/>
<feature type="transmembrane region" description="Helical" evidence="1">
    <location>
        <begin position="20"/>
        <end position="37"/>
    </location>
</feature>
<dbReference type="Proteomes" id="UP001164653">
    <property type="component" value="Chromosome"/>
</dbReference>
<evidence type="ECO:0000256" key="1">
    <source>
        <dbReference type="SAM" id="Phobius"/>
    </source>
</evidence>